<dbReference type="Proteomes" id="UP001200544">
    <property type="component" value="Unassembled WGS sequence"/>
</dbReference>
<accession>A0AAW4ZCN8</accession>
<proteinExistence type="predicted"/>
<evidence type="ECO:0008006" key="3">
    <source>
        <dbReference type="Google" id="ProtNLM"/>
    </source>
</evidence>
<dbReference type="AlphaFoldDB" id="A0AAW4ZCN8"/>
<dbReference type="EMBL" id="JAHYQA010000005">
    <property type="protein sequence ID" value="MCE9237773.1"/>
    <property type="molecule type" value="Genomic_DNA"/>
</dbReference>
<protein>
    <recommendedName>
        <fullName evidence="3">HIRAN domain-containing protein</fullName>
    </recommendedName>
</protein>
<name>A0AAW4ZCN8_BACT4</name>
<gene>
    <name evidence="1" type="ORF">K0H07_11515</name>
</gene>
<evidence type="ECO:0000313" key="2">
    <source>
        <dbReference type="Proteomes" id="UP001200544"/>
    </source>
</evidence>
<sequence>MEVVLILVATGVIILAIKIAMTKPKESSINEVQSNSVPSEEIKIPSNADGYFYHEMVGMHYRGITPKDFGIYKGKAVAETNNPNDKFAVGIYRDGDNKLVSYIPKDFRGTSNEKIHKEITESGGSREVVFKISGNENRCYGTVYIKNN</sequence>
<reference evidence="1" key="1">
    <citation type="submission" date="2021-07" db="EMBL/GenBank/DDBJ databases">
        <title>Comparative genomics of Bacteroides fragilis group isolates reveals species-dependent resistance mechanisms and validates clinical tools for resistance prediction.</title>
        <authorList>
            <person name="Wallace M.J."/>
            <person name="Jean S."/>
            <person name="Wallace M.A."/>
            <person name="Carey-Ann B.D."/>
            <person name="Dantas G."/>
        </authorList>
    </citation>
    <scope>NUCLEOTIDE SEQUENCE</scope>
    <source>
        <strain evidence="1">BJH_160</strain>
    </source>
</reference>
<organism evidence="1 2">
    <name type="scientific">Bacteroides thetaiotaomicron</name>
    <dbReference type="NCBI Taxonomy" id="818"/>
    <lineage>
        <taxon>Bacteria</taxon>
        <taxon>Pseudomonadati</taxon>
        <taxon>Bacteroidota</taxon>
        <taxon>Bacteroidia</taxon>
        <taxon>Bacteroidales</taxon>
        <taxon>Bacteroidaceae</taxon>
        <taxon>Bacteroides</taxon>
    </lineage>
</organism>
<evidence type="ECO:0000313" key="1">
    <source>
        <dbReference type="EMBL" id="MCE9237773.1"/>
    </source>
</evidence>
<comment type="caution">
    <text evidence="1">The sequence shown here is derived from an EMBL/GenBank/DDBJ whole genome shotgun (WGS) entry which is preliminary data.</text>
</comment>
<dbReference type="RefSeq" id="WP_234128761.1">
    <property type="nucleotide sequence ID" value="NZ_BAABZI010000001.1"/>
</dbReference>